<reference evidence="11 12" key="1">
    <citation type="submission" date="2023-02" db="EMBL/GenBank/DDBJ databases">
        <title>Genome sequence of Lacticaseibacillus sp. KACC 23028.</title>
        <authorList>
            <person name="Kim S."/>
            <person name="Heo J."/>
            <person name="Kwon S.-W."/>
        </authorList>
    </citation>
    <scope>NUCLEOTIDE SEQUENCE [LARGE SCALE GENOMIC DNA]</scope>
    <source>
        <strain evidence="11 12">KACC 23028</strain>
    </source>
</reference>
<dbReference type="PROSITE" id="PS51689">
    <property type="entry name" value="SAM_RNA_A_N6_MT"/>
    <property type="match status" value="1"/>
</dbReference>
<keyword evidence="12" id="KW-1185">Reference proteome</keyword>
<feature type="domain" description="Ribosomal RNA adenine methylase transferase N-terminal" evidence="10">
    <location>
        <begin position="39"/>
        <end position="215"/>
    </location>
</feature>
<dbReference type="Pfam" id="PF00398">
    <property type="entry name" value="RrnaAD"/>
    <property type="match status" value="1"/>
</dbReference>
<dbReference type="Gene3D" id="1.10.8.100">
    <property type="entry name" value="Ribosomal RNA adenine dimethylase-like, domain 2"/>
    <property type="match status" value="1"/>
</dbReference>
<keyword evidence="2 8" id="KW-0698">rRNA processing</keyword>
<evidence type="ECO:0000313" key="12">
    <source>
        <dbReference type="Proteomes" id="UP001220377"/>
    </source>
</evidence>
<evidence type="ECO:0000256" key="7">
    <source>
        <dbReference type="ARBA" id="ARBA00049167"/>
    </source>
</evidence>
<comment type="catalytic activity">
    <reaction evidence="7">
        <text>adenosine(2085) in 23S rRNA + 2 S-adenosyl-L-methionine = N(6)-dimethyladenosine(2085) in 23S rRNA + 2 S-adenosyl-L-homocysteine + 2 H(+)</text>
        <dbReference type="Rhea" id="RHEA:42784"/>
        <dbReference type="Rhea" id="RHEA-COMP:10237"/>
        <dbReference type="Rhea" id="RHEA-COMP:10238"/>
        <dbReference type="ChEBI" id="CHEBI:15378"/>
        <dbReference type="ChEBI" id="CHEBI:57856"/>
        <dbReference type="ChEBI" id="CHEBI:59789"/>
        <dbReference type="ChEBI" id="CHEBI:74411"/>
        <dbReference type="ChEBI" id="CHEBI:74493"/>
        <dbReference type="EC" id="2.1.1.184"/>
    </reaction>
</comment>
<dbReference type="SMART" id="SM00650">
    <property type="entry name" value="rADc"/>
    <property type="match status" value="1"/>
</dbReference>
<dbReference type="PROSITE" id="PS01131">
    <property type="entry name" value="RRNA_A_DIMETH"/>
    <property type="match status" value="1"/>
</dbReference>
<dbReference type="Proteomes" id="UP001220377">
    <property type="component" value="Chromosome"/>
</dbReference>
<feature type="binding site" evidence="8 9">
    <location>
        <position position="32"/>
    </location>
    <ligand>
        <name>S-adenosyl-L-methionine</name>
        <dbReference type="ChEBI" id="CHEBI:59789"/>
    </ligand>
</feature>
<accession>A0ABY7WRF1</accession>
<feature type="binding site" evidence="8 9">
    <location>
        <position position="59"/>
    </location>
    <ligand>
        <name>S-adenosyl-L-methionine</name>
        <dbReference type="ChEBI" id="CHEBI:59789"/>
    </ligand>
</feature>
<keyword evidence="6 8" id="KW-0694">RNA-binding</keyword>
<evidence type="ECO:0000259" key="10">
    <source>
        <dbReference type="SMART" id="SM00650"/>
    </source>
</evidence>
<sequence length="296" mass="32082">MTNTLPPIASPARTRAIMEEFGFRTKKQFGQNFLTNTDVLKRIVAAGGVGPDDDVIEIGPGIGALTEFLAVSAHQVLALEIDGNLLPVLAQTMAPYHNVEVVNQDVLQADLPAMIAEHFDGQHQVKVVANLPYYITTPILMHLLNAPIDIAGITVMMQKEVASRLTARPSTKDYGSLSIAVQLNMNVELAFTVNRNSFVPAPNVDSAIVVLSKRAEPLAEVEDHEAFTKLVKGSFAARRKTLWNNLQRLYGKAPDAKALITQALEAANIAPSVRAETLTIQQFADLQKNLAAVGLK</sequence>
<dbReference type="InterPro" id="IPR023165">
    <property type="entry name" value="rRNA_Ade_diMease-like_C"/>
</dbReference>
<evidence type="ECO:0000256" key="6">
    <source>
        <dbReference type="ARBA" id="ARBA00022884"/>
    </source>
</evidence>
<dbReference type="EMBL" id="CP117884">
    <property type="protein sequence ID" value="WDF82286.1"/>
    <property type="molecule type" value="Genomic_DNA"/>
</dbReference>
<protein>
    <recommendedName>
        <fullName evidence="8">Ribosomal RNA small subunit methyltransferase A</fullName>
        <ecNumber evidence="8">2.1.1.182</ecNumber>
    </recommendedName>
    <alternativeName>
        <fullName evidence="8">16S rRNA (adenine(1518)-N(6)/adenine(1519)-N(6))-dimethyltransferase</fullName>
    </alternativeName>
    <alternativeName>
        <fullName evidence="8">16S rRNA dimethyladenosine transferase</fullName>
    </alternativeName>
    <alternativeName>
        <fullName evidence="8">16S rRNA dimethylase</fullName>
    </alternativeName>
    <alternativeName>
        <fullName evidence="8">S-adenosylmethionine-6-N', N'-adenosyl(rRNA) dimethyltransferase</fullName>
    </alternativeName>
</protein>
<feature type="binding site" evidence="8 9">
    <location>
        <position position="130"/>
    </location>
    <ligand>
        <name>S-adenosyl-L-methionine</name>
        <dbReference type="ChEBI" id="CHEBI:59789"/>
    </ligand>
</feature>
<keyword evidence="3 8" id="KW-0489">Methyltransferase</keyword>
<evidence type="ECO:0000256" key="5">
    <source>
        <dbReference type="ARBA" id="ARBA00022691"/>
    </source>
</evidence>
<dbReference type="RefSeq" id="WP_274259642.1">
    <property type="nucleotide sequence ID" value="NZ_CP117884.1"/>
</dbReference>
<dbReference type="InterPro" id="IPR029063">
    <property type="entry name" value="SAM-dependent_MTases_sf"/>
</dbReference>
<dbReference type="InterPro" id="IPR020596">
    <property type="entry name" value="rRNA_Ade_Mease_Trfase_CS"/>
</dbReference>
<dbReference type="InterPro" id="IPR011530">
    <property type="entry name" value="rRNA_adenine_dimethylase"/>
</dbReference>
<name>A0ABY7WRF1_9LACO</name>
<evidence type="ECO:0000256" key="2">
    <source>
        <dbReference type="ARBA" id="ARBA00022552"/>
    </source>
</evidence>
<dbReference type="NCBIfam" id="TIGR00755">
    <property type="entry name" value="ksgA"/>
    <property type="match status" value="1"/>
</dbReference>
<proteinExistence type="inferred from homology"/>
<keyword evidence="5 8" id="KW-0949">S-adenosyl-L-methionine</keyword>
<feature type="binding site" evidence="8 9">
    <location>
        <position position="80"/>
    </location>
    <ligand>
        <name>S-adenosyl-L-methionine</name>
        <dbReference type="ChEBI" id="CHEBI:59789"/>
    </ligand>
</feature>
<evidence type="ECO:0000256" key="4">
    <source>
        <dbReference type="ARBA" id="ARBA00022679"/>
    </source>
</evidence>
<comment type="similarity">
    <text evidence="8">Belongs to the class I-like SAM-binding methyltransferase superfamily. rRNA adenine N(6)-methyltransferase family. RsmA subfamily.</text>
</comment>
<dbReference type="GO" id="GO:0052908">
    <property type="term" value="F:16S rRNA (adenine(1518)-N(6)/adenine(1519)-N(6))-dimethyltransferase activity"/>
    <property type="evidence" value="ECO:0007669"/>
    <property type="project" value="UniProtKB-EC"/>
</dbReference>
<keyword evidence="1 8" id="KW-0963">Cytoplasm</keyword>
<evidence type="ECO:0000256" key="9">
    <source>
        <dbReference type="PROSITE-ProRule" id="PRU01026"/>
    </source>
</evidence>
<organism evidence="11 12">
    <name type="scientific">Lacticaseibacillus pabuli</name>
    <dbReference type="NCBI Taxonomy" id="3025672"/>
    <lineage>
        <taxon>Bacteria</taxon>
        <taxon>Bacillati</taxon>
        <taxon>Bacillota</taxon>
        <taxon>Bacilli</taxon>
        <taxon>Lactobacillales</taxon>
        <taxon>Lactobacillaceae</taxon>
        <taxon>Lacticaseibacillus</taxon>
    </lineage>
</organism>
<evidence type="ECO:0000313" key="11">
    <source>
        <dbReference type="EMBL" id="WDF82286.1"/>
    </source>
</evidence>
<evidence type="ECO:0000256" key="3">
    <source>
        <dbReference type="ARBA" id="ARBA00022603"/>
    </source>
</evidence>
<evidence type="ECO:0000256" key="8">
    <source>
        <dbReference type="HAMAP-Rule" id="MF_00607"/>
    </source>
</evidence>
<gene>
    <name evidence="8 11" type="primary">rsmA</name>
    <name evidence="8" type="synonym">ksgA</name>
    <name evidence="11" type="ORF">PQ472_10380</name>
</gene>
<comment type="catalytic activity">
    <reaction evidence="8">
        <text>adenosine(1518)/adenosine(1519) in 16S rRNA + 4 S-adenosyl-L-methionine = N(6)-dimethyladenosine(1518)/N(6)-dimethyladenosine(1519) in 16S rRNA + 4 S-adenosyl-L-homocysteine + 4 H(+)</text>
        <dbReference type="Rhea" id="RHEA:19609"/>
        <dbReference type="Rhea" id="RHEA-COMP:10232"/>
        <dbReference type="Rhea" id="RHEA-COMP:10233"/>
        <dbReference type="ChEBI" id="CHEBI:15378"/>
        <dbReference type="ChEBI" id="CHEBI:57856"/>
        <dbReference type="ChEBI" id="CHEBI:59789"/>
        <dbReference type="ChEBI" id="CHEBI:74411"/>
        <dbReference type="ChEBI" id="CHEBI:74493"/>
        <dbReference type="EC" id="2.1.1.182"/>
    </reaction>
</comment>
<evidence type="ECO:0000256" key="1">
    <source>
        <dbReference type="ARBA" id="ARBA00022490"/>
    </source>
</evidence>
<dbReference type="InterPro" id="IPR001737">
    <property type="entry name" value="KsgA/Erm"/>
</dbReference>
<dbReference type="InterPro" id="IPR020598">
    <property type="entry name" value="rRNA_Ade_methylase_Trfase_N"/>
</dbReference>
<dbReference type="HAMAP" id="MF_00607">
    <property type="entry name" value="16SrRNA_methyltr_A"/>
    <property type="match status" value="1"/>
</dbReference>
<comment type="subcellular location">
    <subcellularLocation>
        <location evidence="8">Cytoplasm</location>
    </subcellularLocation>
</comment>
<keyword evidence="4 8" id="KW-0808">Transferase</keyword>
<dbReference type="Gene3D" id="3.40.50.150">
    <property type="entry name" value="Vaccinia Virus protein VP39"/>
    <property type="match status" value="1"/>
</dbReference>
<dbReference type="SUPFAM" id="SSF53335">
    <property type="entry name" value="S-adenosyl-L-methionine-dependent methyltransferases"/>
    <property type="match status" value="1"/>
</dbReference>
<dbReference type="EC" id="2.1.1.182" evidence="8"/>
<dbReference type="PANTHER" id="PTHR11727:SF7">
    <property type="entry name" value="DIMETHYLADENOSINE TRANSFERASE-RELATED"/>
    <property type="match status" value="1"/>
</dbReference>
<dbReference type="PANTHER" id="PTHR11727">
    <property type="entry name" value="DIMETHYLADENOSINE TRANSFERASE"/>
    <property type="match status" value="1"/>
</dbReference>
<feature type="binding site" evidence="8 9">
    <location>
        <position position="34"/>
    </location>
    <ligand>
        <name>S-adenosyl-L-methionine</name>
        <dbReference type="ChEBI" id="CHEBI:59789"/>
    </ligand>
</feature>
<dbReference type="CDD" id="cd02440">
    <property type="entry name" value="AdoMet_MTases"/>
    <property type="match status" value="1"/>
</dbReference>
<feature type="binding site" evidence="8 9">
    <location>
        <position position="105"/>
    </location>
    <ligand>
        <name>S-adenosyl-L-methionine</name>
        <dbReference type="ChEBI" id="CHEBI:59789"/>
    </ligand>
</feature>
<comment type="function">
    <text evidence="8">Specifically dimethylates two adjacent adenosines (A1518 and A1519) in the loop of a conserved hairpin near the 3'-end of 16S rRNA in the 30S particle. May play a critical role in biogenesis of 30S subunits.</text>
</comment>